<dbReference type="GO" id="GO:0006974">
    <property type="term" value="P:DNA damage response"/>
    <property type="evidence" value="ECO:0007669"/>
    <property type="project" value="UniProtKB-KW"/>
</dbReference>
<dbReference type="PROSITE" id="PS50254">
    <property type="entry name" value="REL_2"/>
    <property type="match status" value="1"/>
</dbReference>
<evidence type="ECO:0000256" key="1">
    <source>
        <dbReference type="ARBA" id="ARBA00004123"/>
    </source>
</evidence>
<evidence type="ECO:0000256" key="9">
    <source>
        <dbReference type="SAM" id="Coils"/>
    </source>
</evidence>
<dbReference type="GO" id="GO:0005737">
    <property type="term" value="C:cytoplasm"/>
    <property type="evidence" value="ECO:0007669"/>
    <property type="project" value="UniProtKB-SubCell"/>
</dbReference>
<dbReference type="GO" id="GO:0000978">
    <property type="term" value="F:RNA polymerase II cis-regulatory region sequence-specific DNA binding"/>
    <property type="evidence" value="ECO:0007669"/>
    <property type="project" value="InterPro"/>
</dbReference>
<protein>
    <submittedName>
        <fullName evidence="13">Nuclear factor of activated T-cells 5 isoform X2</fullName>
    </submittedName>
</protein>
<dbReference type="GO" id="GO:1902531">
    <property type="term" value="P:regulation of intracellular signal transduction"/>
    <property type="evidence" value="ECO:0007669"/>
    <property type="project" value="UniProtKB-ARBA"/>
</dbReference>
<feature type="compositionally biased region" description="Low complexity" evidence="10">
    <location>
        <begin position="927"/>
        <end position="945"/>
    </location>
</feature>
<feature type="domain" description="RHD" evidence="11">
    <location>
        <begin position="362"/>
        <end position="543"/>
    </location>
</feature>
<keyword evidence="5" id="KW-0805">Transcription regulation</keyword>
<keyword evidence="7" id="KW-0804">Transcription</keyword>
<dbReference type="InterPro" id="IPR013783">
    <property type="entry name" value="Ig-like_fold"/>
</dbReference>
<proteinExistence type="predicted"/>
<feature type="region of interest" description="Disordered" evidence="10">
    <location>
        <begin position="58"/>
        <end position="237"/>
    </location>
</feature>
<evidence type="ECO:0000256" key="5">
    <source>
        <dbReference type="ARBA" id="ARBA00023015"/>
    </source>
</evidence>
<dbReference type="InterPro" id="IPR037059">
    <property type="entry name" value="RHD_DNA_bind_dom_sf"/>
</dbReference>
<dbReference type="GO" id="GO:0048468">
    <property type="term" value="P:cell development"/>
    <property type="evidence" value="ECO:0007669"/>
    <property type="project" value="UniProtKB-ARBA"/>
</dbReference>
<sequence length="1354" mass="144428">MRFTYNQYNYSESGYRIPSKMHNSNAGNGSLAAAHQHHYRSMRMTMSTASTMTARIQRKGFRTPSKRYPGKAIPSKLHSVSRIGPGKLVPGKRFPPRPHPPPCDNSNDSGFGFDQHVEVQHQQQLQAHHHLHSASGSSASSSSSSSSSSSGSPGNSSDIMQNNNNTATNLSINNNNTSSSGGHHHGNNHHHHHHGHGHHHSSSAMPHSAHVIRAIPASSSTPSKKLPFVNSTDDEDYFEDFCTDDSSDYYRKRLNSDSNSQPLSGSNQNQTTQQQQPQQPQYAEDNSTSTKRRKLESFVELDNDDACSEDAFIRKIASATNLEAPTVEAPPPTLMLLPTVAPTKFIPTGPRAMTRVAHKRQPAVPQNTIVTSSNGRVQLEIVSQPEQQHRARYQTEGSRGAVKDRSGNGFPIVRLTGYNKPAVLQVFIGTDIGRVAPHMFYQACKVAGKNSTQCNEKKVDGTMVIEIDFKPESDMTVTCDCVGILKERNVDVEHRFPDHLAQKNKKKSTRCRMVFRTQLTHEDGTLEMLQVCSNPIICTQPPGVPEICKKSLTSCPVDGGLELFIIGKNFLKDTHVLFQETYESVPPNEVATELAVRQHLGGALWEQTVLPDKEYLQQTHLVCVVPPYIHQNILKPVTVQLVIISSGKKSEPHAFVYTPKGSYTTLAAATTLSSAALHGSLSAAQDANTFMDTTNALAPALGGATGAGGGAGAVLWPAGTETKQEIDSGMMPPPITTQMPMGVRRPSLPTATPMLTDQQLVRLNVADTLKTELIDETSQSSLAEAIQAPDVVMANCGAPISPSAMQFHAHYDHKNSMDAMMFDSNSMSAFPVAAVAPPSVAAAVELAVKTKIAKAVAQQQQAVAVDKFITDLTKSTAVADDPTVAAVVEETLFSGVGGVNSAVSAVIDHPFGDIMQQQQSPAVLERSLSISSNSSSNSNSSSGSSPHTGLTATLSVSPNNSLNGHNSPITQDIILNSEPAAVLNAMPMQQLLPTALGGSPNAAVSPNVVVEAAVNVQGTPNATAVTDPTGGISTEMIMNPAVSPSTILCSANGAATAVVPNIMAPHQVTMANSILNDIAMQPQPTQQHAAVAALALSNIIMSPTSAPGAVVDDVASVEQTVDQPADVTVATSTAVSNLIIKAAADLISTQEKQQQQQHIQQQHQQIQQQQQQHIQQQHQQIQQQQQQIQQQQQQIQQQQLQQQHLHHHQQAAAQQQQQHQPTQALINGGAAATTASTSPLVNLLLNHPDAPPSAAVAAAAVSEVQSQFSLAIPPTAAPQESLIVALATENSMQKSVAAAAVTTNGAVVTQQTTAPAAGILPGAAVGPVPLPQELTTMSDQDLLSYINPSTFDQI</sequence>
<keyword evidence="8" id="KW-0539">Nucleus</keyword>
<keyword evidence="3" id="KW-0963">Cytoplasm</keyword>
<evidence type="ECO:0000256" key="7">
    <source>
        <dbReference type="ARBA" id="ARBA00023163"/>
    </source>
</evidence>
<evidence type="ECO:0000256" key="4">
    <source>
        <dbReference type="ARBA" id="ARBA00022553"/>
    </source>
</evidence>
<feature type="compositionally biased region" description="Polar residues" evidence="10">
    <location>
        <begin position="946"/>
        <end position="963"/>
    </location>
</feature>
<feature type="compositionally biased region" description="Low complexity" evidence="10">
    <location>
        <begin position="1210"/>
        <end position="1220"/>
    </location>
</feature>
<dbReference type="Gene3D" id="2.60.40.10">
    <property type="entry name" value="Immunoglobulins"/>
    <property type="match status" value="1"/>
</dbReference>
<dbReference type="InterPro" id="IPR008366">
    <property type="entry name" value="NFAT"/>
</dbReference>
<dbReference type="InterPro" id="IPR002909">
    <property type="entry name" value="IPT_dom"/>
</dbReference>
<dbReference type="Pfam" id="PF16179">
    <property type="entry name" value="RHD_dimer"/>
    <property type="match status" value="1"/>
</dbReference>
<dbReference type="CDD" id="cd07882">
    <property type="entry name" value="RHD-n_TonEBP"/>
    <property type="match status" value="1"/>
</dbReference>
<keyword evidence="4" id="KW-0597">Phosphoprotein</keyword>
<dbReference type="GO" id="GO:0005634">
    <property type="term" value="C:nucleus"/>
    <property type="evidence" value="ECO:0007669"/>
    <property type="project" value="UniProtKB-SubCell"/>
</dbReference>
<feature type="region of interest" description="Disordered" evidence="10">
    <location>
        <begin position="249"/>
        <end position="292"/>
    </location>
</feature>
<dbReference type="GeneID" id="105226928"/>
<feature type="compositionally biased region" description="Low complexity" evidence="10">
    <location>
        <begin position="267"/>
        <end position="281"/>
    </location>
</feature>
<dbReference type="PANTHER" id="PTHR12533:SF7">
    <property type="entry name" value="NFAT NUCLEAR FACTOR, ISOFORM B"/>
    <property type="match status" value="1"/>
</dbReference>
<dbReference type="Gene3D" id="2.60.40.340">
    <property type="entry name" value="Rel homology domain (RHD), DNA-binding domain"/>
    <property type="match status" value="1"/>
</dbReference>
<dbReference type="InterPro" id="IPR011539">
    <property type="entry name" value="RHD_DNA_bind_dom"/>
</dbReference>
<feature type="region of interest" description="Disordered" evidence="10">
    <location>
        <begin position="922"/>
        <end position="963"/>
    </location>
</feature>
<dbReference type="InterPro" id="IPR008967">
    <property type="entry name" value="p53-like_TF_DNA-bd_sf"/>
</dbReference>
<dbReference type="GO" id="GO:0048731">
    <property type="term" value="P:system development"/>
    <property type="evidence" value="ECO:0007669"/>
    <property type="project" value="UniProtKB-ARBA"/>
</dbReference>
<dbReference type="GO" id="GO:0000981">
    <property type="term" value="F:DNA-binding transcription factor activity, RNA polymerase II-specific"/>
    <property type="evidence" value="ECO:0007669"/>
    <property type="project" value="TreeGrafter"/>
</dbReference>
<evidence type="ECO:0000313" key="13">
    <source>
        <dbReference type="RefSeq" id="XP_019846124.2"/>
    </source>
</evidence>
<accession>A0A6J0RHG8</accession>
<keyword evidence="6" id="KW-0238">DNA-binding</keyword>
<dbReference type="RefSeq" id="XP_019846124.2">
    <property type="nucleotide sequence ID" value="XM_019990565.3"/>
</dbReference>
<evidence type="ECO:0000259" key="11">
    <source>
        <dbReference type="PROSITE" id="PS50254"/>
    </source>
</evidence>
<dbReference type="SMART" id="SM00429">
    <property type="entry name" value="IPT"/>
    <property type="match status" value="1"/>
</dbReference>
<dbReference type="GO" id="GO:0045944">
    <property type="term" value="P:positive regulation of transcription by RNA polymerase II"/>
    <property type="evidence" value="ECO:0007669"/>
    <property type="project" value="UniProtKB-ARBA"/>
</dbReference>
<feature type="coiled-coil region" evidence="9">
    <location>
        <begin position="1149"/>
        <end position="1201"/>
    </location>
</feature>
<feature type="compositionally biased region" description="Low complexity" evidence="10">
    <location>
        <begin position="133"/>
        <end position="181"/>
    </location>
</feature>
<gene>
    <name evidence="13" type="primary">LOC105226928</name>
</gene>
<feature type="region of interest" description="Disordered" evidence="10">
    <location>
        <begin position="1204"/>
        <end position="1231"/>
    </location>
</feature>
<dbReference type="InterPro" id="IPR015646">
    <property type="entry name" value="NFAT5_RHD_DNA-bd"/>
</dbReference>
<feature type="compositionally biased region" description="Polar residues" evidence="10">
    <location>
        <begin position="256"/>
        <end position="266"/>
    </location>
</feature>
<dbReference type="SUPFAM" id="SSF81296">
    <property type="entry name" value="E set domains"/>
    <property type="match status" value="1"/>
</dbReference>
<dbReference type="Proteomes" id="UP001652620">
    <property type="component" value="Chromosome 4"/>
</dbReference>
<dbReference type="GO" id="GO:0005694">
    <property type="term" value="C:chromosome"/>
    <property type="evidence" value="ECO:0007669"/>
    <property type="project" value="UniProtKB-SubCell"/>
</dbReference>
<dbReference type="InterPro" id="IPR032397">
    <property type="entry name" value="RHD_dimer"/>
</dbReference>
<comment type="subcellular location">
    <subcellularLocation>
        <location evidence="2">Cytoplasm</location>
    </subcellularLocation>
    <subcellularLocation>
        <location evidence="1">Nucleus</location>
    </subcellularLocation>
</comment>
<dbReference type="InterPro" id="IPR014756">
    <property type="entry name" value="Ig_E-set"/>
</dbReference>
<evidence type="ECO:0000256" key="2">
    <source>
        <dbReference type="ARBA" id="ARBA00004496"/>
    </source>
</evidence>
<dbReference type="SUPFAM" id="SSF49417">
    <property type="entry name" value="p53-like transcription factors"/>
    <property type="match status" value="1"/>
</dbReference>
<dbReference type="GO" id="GO:0005667">
    <property type="term" value="C:transcription regulator complex"/>
    <property type="evidence" value="ECO:0007669"/>
    <property type="project" value="TreeGrafter"/>
</dbReference>
<dbReference type="OrthoDB" id="5346094at2759"/>
<keyword evidence="12" id="KW-1185">Reference proteome</keyword>
<evidence type="ECO:0000256" key="8">
    <source>
        <dbReference type="ARBA" id="ARBA00023242"/>
    </source>
</evidence>
<feature type="compositionally biased region" description="Basic residues" evidence="10">
    <location>
        <begin position="182"/>
        <end position="201"/>
    </location>
</feature>
<evidence type="ECO:0000313" key="12">
    <source>
        <dbReference type="Proteomes" id="UP001652620"/>
    </source>
</evidence>
<name>A0A6J0RHG8_BACDO</name>
<keyword evidence="9" id="KW-0175">Coiled coil</keyword>
<dbReference type="GO" id="GO:0010467">
    <property type="term" value="P:gene expression"/>
    <property type="evidence" value="ECO:0007669"/>
    <property type="project" value="UniProtKB-ARBA"/>
</dbReference>
<dbReference type="PANTHER" id="PTHR12533">
    <property type="entry name" value="NFAT"/>
    <property type="match status" value="1"/>
</dbReference>
<dbReference type="Pfam" id="PF00554">
    <property type="entry name" value="RHD_DNA_bind"/>
    <property type="match status" value="1"/>
</dbReference>
<evidence type="ECO:0000256" key="6">
    <source>
        <dbReference type="ARBA" id="ARBA00023125"/>
    </source>
</evidence>
<evidence type="ECO:0000256" key="3">
    <source>
        <dbReference type="ARBA" id="ARBA00022490"/>
    </source>
</evidence>
<reference evidence="13" key="1">
    <citation type="submission" date="2025-08" db="UniProtKB">
        <authorList>
            <consortium name="RefSeq"/>
        </authorList>
    </citation>
    <scope>IDENTIFICATION</scope>
    <source>
        <tissue evidence="13">Adult</tissue>
    </source>
</reference>
<organism evidence="12 13">
    <name type="scientific">Bactrocera dorsalis</name>
    <name type="common">Oriental fruit fly</name>
    <name type="synonym">Dacus dorsalis</name>
    <dbReference type="NCBI Taxonomy" id="27457"/>
    <lineage>
        <taxon>Eukaryota</taxon>
        <taxon>Metazoa</taxon>
        <taxon>Ecdysozoa</taxon>
        <taxon>Arthropoda</taxon>
        <taxon>Hexapoda</taxon>
        <taxon>Insecta</taxon>
        <taxon>Pterygota</taxon>
        <taxon>Neoptera</taxon>
        <taxon>Endopterygota</taxon>
        <taxon>Diptera</taxon>
        <taxon>Brachycera</taxon>
        <taxon>Muscomorpha</taxon>
        <taxon>Tephritoidea</taxon>
        <taxon>Tephritidae</taxon>
        <taxon>Bactrocera</taxon>
        <taxon>Bactrocera</taxon>
    </lineage>
</organism>
<feature type="compositionally biased region" description="Basic residues" evidence="10">
    <location>
        <begin position="58"/>
        <end position="69"/>
    </location>
</feature>
<evidence type="ECO:0000256" key="10">
    <source>
        <dbReference type="SAM" id="MobiDB-lite"/>
    </source>
</evidence>